<feature type="transmembrane region" description="Helical" evidence="1">
    <location>
        <begin position="17"/>
        <end position="41"/>
    </location>
</feature>
<organism evidence="2 3">
    <name type="scientific">Acrobeloides nanus</name>
    <dbReference type="NCBI Taxonomy" id="290746"/>
    <lineage>
        <taxon>Eukaryota</taxon>
        <taxon>Metazoa</taxon>
        <taxon>Ecdysozoa</taxon>
        <taxon>Nematoda</taxon>
        <taxon>Chromadorea</taxon>
        <taxon>Rhabditida</taxon>
        <taxon>Tylenchina</taxon>
        <taxon>Cephalobomorpha</taxon>
        <taxon>Cephaloboidea</taxon>
        <taxon>Cephalobidae</taxon>
        <taxon>Acrobeloides</taxon>
    </lineage>
</organism>
<keyword evidence="2" id="KW-1185">Reference proteome</keyword>
<keyword evidence="1" id="KW-0472">Membrane</keyword>
<evidence type="ECO:0000313" key="2">
    <source>
        <dbReference type="Proteomes" id="UP000887540"/>
    </source>
</evidence>
<dbReference type="Proteomes" id="UP000887540">
    <property type="component" value="Unplaced"/>
</dbReference>
<keyword evidence="1" id="KW-1133">Transmembrane helix</keyword>
<accession>A0A914E9R6</accession>
<proteinExistence type="predicted"/>
<dbReference type="Pfam" id="PF10318">
    <property type="entry name" value="7TM_GPCR_Srh"/>
    <property type="match status" value="1"/>
</dbReference>
<protein>
    <submittedName>
        <fullName evidence="3">Uncharacterized protein</fullName>
    </submittedName>
</protein>
<dbReference type="InterPro" id="IPR019422">
    <property type="entry name" value="7TM_GPCR_serpentine_rcpt_Srh"/>
</dbReference>
<dbReference type="AlphaFoldDB" id="A0A914E9R6"/>
<dbReference type="WBParaSite" id="ACRNAN_scaffold666.g15177.t1">
    <property type="protein sequence ID" value="ACRNAN_scaffold666.g15177.t1"/>
    <property type="gene ID" value="ACRNAN_scaffold666.g15177"/>
</dbReference>
<name>A0A914E9R6_9BILA</name>
<keyword evidence="1" id="KW-0812">Transmembrane</keyword>
<sequence>MRNITFDDLPSPTITQIYIVILNITLAINIPCYSFMAYVILTKSGKTMERFYKWQLLYYITCNYSFSSIQCFWKPINLYPTFLTISKGK</sequence>
<reference evidence="3" key="1">
    <citation type="submission" date="2022-11" db="UniProtKB">
        <authorList>
            <consortium name="WormBaseParasite"/>
        </authorList>
    </citation>
    <scope>IDENTIFICATION</scope>
</reference>
<evidence type="ECO:0000313" key="3">
    <source>
        <dbReference type="WBParaSite" id="ACRNAN_scaffold666.g15177.t1"/>
    </source>
</evidence>
<evidence type="ECO:0000256" key="1">
    <source>
        <dbReference type="SAM" id="Phobius"/>
    </source>
</evidence>